<protein>
    <recommendedName>
        <fullName evidence="2">Uridine kinase</fullName>
    </recommendedName>
</protein>
<dbReference type="Gene3D" id="3.40.50.300">
    <property type="entry name" value="P-loop containing nucleotide triphosphate hydrolases"/>
    <property type="match status" value="1"/>
</dbReference>
<dbReference type="AlphaFoldDB" id="A0A6J4PL84"/>
<name>A0A6J4PL84_9ACTN</name>
<sequence length="164" mass="17343">MSLNLPPGEPPAGPWTAVTTTDLLGLLRPTVPLPSGRPLVVAVDGRGASGKSTLADRLHAAVAASTVVHTDDVAWNHAFFDWADLLADGVLEPARRGEPVSYRPPAWDRHGRAGAVEVPAGLDLLVVEGVGAGRRELAHLLDAVVWVQSDFGEAERRGLERDIA</sequence>
<evidence type="ECO:0000313" key="1">
    <source>
        <dbReference type="EMBL" id="CAA9416254.1"/>
    </source>
</evidence>
<gene>
    <name evidence="1" type="ORF">AVDCRST_MAG35-1724</name>
</gene>
<feature type="non-terminal residue" evidence="1">
    <location>
        <position position="164"/>
    </location>
</feature>
<accession>A0A6J4PL84</accession>
<dbReference type="EMBL" id="CADCUY010000356">
    <property type="protein sequence ID" value="CAA9416254.1"/>
    <property type="molecule type" value="Genomic_DNA"/>
</dbReference>
<reference evidence="1" key="1">
    <citation type="submission" date="2020-02" db="EMBL/GenBank/DDBJ databases">
        <authorList>
            <person name="Meier V. D."/>
        </authorList>
    </citation>
    <scope>NUCLEOTIDE SEQUENCE</scope>
    <source>
        <strain evidence="1">AVDCRST_MAG35</strain>
    </source>
</reference>
<evidence type="ECO:0008006" key="2">
    <source>
        <dbReference type="Google" id="ProtNLM"/>
    </source>
</evidence>
<dbReference type="SUPFAM" id="SSF52540">
    <property type="entry name" value="P-loop containing nucleoside triphosphate hydrolases"/>
    <property type="match status" value="1"/>
</dbReference>
<proteinExistence type="predicted"/>
<organism evidence="1">
    <name type="scientific">uncultured Quadrisphaera sp</name>
    <dbReference type="NCBI Taxonomy" id="904978"/>
    <lineage>
        <taxon>Bacteria</taxon>
        <taxon>Bacillati</taxon>
        <taxon>Actinomycetota</taxon>
        <taxon>Actinomycetes</taxon>
        <taxon>Kineosporiales</taxon>
        <taxon>Kineosporiaceae</taxon>
        <taxon>Quadrisphaera</taxon>
        <taxon>environmental samples</taxon>
    </lineage>
</organism>
<dbReference type="InterPro" id="IPR027417">
    <property type="entry name" value="P-loop_NTPase"/>
</dbReference>